<dbReference type="SUPFAM" id="SSF55785">
    <property type="entry name" value="PYP-like sensor domain (PAS domain)"/>
    <property type="match status" value="1"/>
</dbReference>
<dbReference type="Gene3D" id="3.30.450.40">
    <property type="match status" value="2"/>
</dbReference>
<dbReference type="InterPro" id="IPR035965">
    <property type="entry name" value="PAS-like_dom_sf"/>
</dbReference>
<keyword evidence="4" id="KW-1185">Reference proteome</keyword>
<dbReference type="SMART" id="SM00331">
    <property type="entry name" value="PP2C_SIG"/>
    <property type="match status" value="1"/>
</dbReference>
<organism evidence="3 4">
    <name type="scientific">Streptomyces stramineus</name>
    <dbReference type="NCBI Taxonomy" id="173861"/>
    <lineage>
        <taxon>Bacteria</taxon>
        <taxon>Bacillati</taxon>
        <taxon>Actinomycetota</taxon>
        <taxon>Actinomycetes</taxon>
        <taxon>Kitasatosporales</taxon>
        <taxon>Streptomycetaceae</taxon>
        <taxon>Streptomyces</taxon>
    </lineage>
</organism>
<dbReference type="RefSeq" id="WP_344089326.1">
    <property type="nucleotide sequence ID" value="NZ_BAAAHB010000017.1"/>
</dbReference>
<dbReference type="InterPro" id="IPR013656">
    <property type="entry name" value="PAS_4"/>
</dbReference>
<dbReference type="PANTHER" id="PTHR43156">
    <property type="entry name" value="STAGE II SPORULATION PROTEIN E-RELATED"/>
    <property type="match status" value="1"/>
</dbReference>
<dbReference type="SMART" id="SM00091">
    <property type="entry name" value="PAS"/>
    <property type="match status" value="1"/>
</dbReference>
<sequence>MTGRGERSEAAADPLGEALAAAVHRTGAMAGGVYLRDPAGAALRLVVICGLSVEAFAPWWQVPLASRGPAQDAVREERLVWLGSQEEFARSYPRAAAGVPYRFALAIAPLKGAHGPWGALMLLWPPTRPARLPLRERGNIAFSARRVARVLDAASRPPAVPDRPRSVSAHCHSAHHPGVRRTEWGLAAADLVERLPLGAFALDVEGRVTFANTAAAGLLGASTEELLGTRPWGTLPWLDNVPCMDAYRTAISSREPVALTVLRPPDRWLDLRLHPDDSGVSVLVTPGGTADRPPEPAATEPAASRIHLLVYLAAALAEAVGAQDVVDLVTEQVLPAFGAQGLIMSTAEAGRIRIIGYRGYDPEVVGQLDGLATDADLTPAGHALATGTSSFFADRAELARAYPRTPQLSDKQAWAFLPLITSGRPIGCCLLAYDHPHTFTAAERSVLTPLAGLIAQALDRARLYDATHNLAHALQQALLPHALPTVAGLGIAARYLPASHGLDIGGDFYDLIRLTDTTVAAVIGDVQGHDVTAAALMGQVRTAVHSHATAGATPDQVLTRTDRDLADLGADRFVTCLYAHLDLARHQVTLASAGHPPPLLRPPGRPARTVDLEPGPPLGLGLGTPAPPAYPLTTLPLPEGALLALYTDGLVEIPGSDIGRTTADLARHLGASGNPPLHHLVDSLVHHARPTDRYTDDIALLLLQPSHTSPVRTKLEEKGAFREVDES</sequence>
<name>A0ABP3JN04_9ACTN</name>
<protein>
    <submittedName>
        <fullName evidence="3">SpoIIE family protein phosphatase</fullName>
    </submittedName>
</protein>
<feature type="domain" description="PAS" evidence="2">
    <location>
        <begin position="191"/>
        <end position="228"/>
    </location>
</feature>
<reference evidence="4" key="1">
    <citation type="journal article" date="2019" name="Int. J. Syst. Evol. Microbiol.">
        <title>The Global Catalogue of Microorganisms (GCM) 10K type strain sequencing project: providing services to taxonomists for standard genome sequencing and annotation.</title>
        <authorList>
            <consortium name="The Broad Institute Genomics Platform"/>
            <consortium name="The Broad Institute Genome Sequencing Center for Infectious Disease"/>
            <person name="Wu L."/>
            <person name="Ma J."/>
        </authorList>
    </citation>
    <scope>NUCLEOTIDE SEQUENCE [LARGE SCALE GENOMIC DNA]</scope>
    <source>
        <strain evidence="4">JCM 10649</strain>
    </source>
</reference>
<dbReference type="InterPro" id="IPR000014">
    <property type="entry name" value="PAS"/>
</dbReference>
<comment type="caution">
    <text evidence="3">The sequence shown here is derived from an EMBL/GenBank/DDBJ whole genome shotgun (WGS) entry which is preliminary data.</text>
</comment>
<dbReference type="InterPro" id="IPR052016">
    <property type="entry name" value="Bact_Sigma-Reg"/>
</dbReference>
<dbReference type="PROSITE" id="PS50112">
    <property type="entry name" value="PAS"/>
    <property type="match status" value="1"/>
</dbReference>
<gene>
    <name evidence="3" type="ORF">GCM10009544_21960</name>
</gene>
<accession>A0ABP3JN04</accession>
<dbReference type="InterPro" id="IPR003018">
    <property type="entry name" value="GAF"/>
</dbReference>
<dbReference type="Pfam" id="PF13185">
    <property type="entry name" value="GAF_2"/>
    <property type="match status" value="1"/>
</dbReference>
<proteinExistence type="predicted"/>
<dbReference type="PANTHER" id="PTHR43156:SF2">
    <property type="entry name" value="STAGE II SPORULATION PROTEIN E"/>
    <property type="match status" value="1"/>
</dbReference>
<dbReference type="Pfam" id="PF07228">
    <property type="entry name" value="SpoIIE"/>
    <property type="match status" value="1"/>
</dbReference>
<dbReference type="InterPro" id="IPR001932">
    <property type="entry name" value="PPM-type_phosphatase-like_dom"/>
</dbReference>
<evidence type="ECO:0000259" key="2">
    <source>
        <dbReference type="PROSITE" id="PS50112"/>
    </source>
</evidence>
<dbReference type="Proteomes" id="UP001499895">
    <property type="component" value="Unassembled WGS sequence"/>
</dbReference>
<keyword evidence="1" id="KW-0378">Hydrolase</keyword>
<evidence type="ECO:0000313" key="4">
    <source>
        <dbReference type="Proteomes" id="UP001499895"/>
    </source>
</evidence>
<dbReference type="Gene3D" id="3.60.40.10">
    <property type="entry name" value="PPM-type phosphatase domain"/>
    <property type="match status" value="1"/>
</dbReference>
<evidence type="ECO:0000256" key="1">
    <source>
        <dbReference type="ARBA" id="ARBA00022801"/>
    </source>
</evidence>
<evidence type="ECO:0000313" key="3">
    <source>
        <dbReference type="EMBL" id="GAA0459006.1"/>
    </source>
</evidence>
<dbReference type="InterPro" id="IPR036457">
    <property type="entry name" value="PPM-type-like_dom_sf"/>
</dbReference>
<dbReference type="InterPro" id="IPR029016">
    <property type="entry name" value="GAF-like_dom_sf"/>
</dbReference>
<dbReference type="SUPFAM" id="SSF81606">
    <property type="entry name" value="PP2C-like"/>
    <property type="match status" value="1"/>
</dbReference>
<dbReference type="CDD" id="cd00130">
    <property type="entry name" value="PAS"/>
    <property type="match status" value="1"/>
</dbReference>
<dbReference type="SUPFAM" id="SSF55781">
    <property type="entry name" value="GAF domain-like"/>
    <property type="match status" value="2"/>
</dbReference>
<dbReference type="Gene3D" id="3.30.450.20">
    <property type="entry name" value="PAS domain"/>
    <property type="match status" value="1"/>
</dbReference>
<dbReference type="EMBL" id="BAAAHB010000017">
    <property type="protein sequence ID" value="GAA0459006.1"/>
    <property type="molecule type" value="Genomic_DNA"/>
</dbReference>
<dbReference type="Pfam" id="PF08448">
    <property type="entry name" value="PAS_4"/>
    <property type="match status" value="1"/>
</dbReference>